<dbReference type="GO" id="GO:0022857">
    <property type="term" value="F:transmembrane transporter activity"/>
    <property type="evidence" value="ECO:0007669"/>
    <property type="project" value="InterPro"/>
</dbReference>
<keyword evidence="4 9" id="KW-0812">Transmembrane</keyword>
<dbReference type="GO" id="GO:0005886">
    <property type="term" value="C:plasma membrane"/>
    <property type="evidence" value="ECO:0007669"/>
    <property type="project" value="UniProtKB-SubCell"/>
</dbReference>
<evidence type="ECO:0000256" key="6">
    <source>
        <dbReference type="ARBA" id="ARBA00022989"/>
    </source>
</evidence>
<name>K7R857_THEOS</name>
<dbReference type="Proteomes" id="UP000000211">
    <property type="component" value="Plasmid pTHEOS01"/>
</dbReference>
<evidence type="ECO:0000256" key="9">
    <source>
        <dbReference type="SAM" id="Phobius"/>
    </source>
</evidence>
<dbReference type="InterPro" id="IPR052157">
    <property type="entry name" value="BCAA_transport_permease"/>
</dbReference>
<dbReference type="InterPro" id="IPR001851">
    <property type="entry name" value="ABC_transp_permease"/>
</dbReference>
<dbReference type="HOGENOM" id="CLU_039929_2_0_0"/>
<keyword evidence="7 9" id="KW-0472">Membrane</keyword>
<dbReference type="RefSeq" id="WP_015065222.1">
    <property type="nucleotide sequence ID" value="NC_019387.1"/>
</dbReference>
<dbReference type="GO" id="GO:0006865">
    <property type="term" value="P:amino acid transport"/>
    <property type="evidence" value="ECO:0007669"/>
    <property type="project" value="UniProtKB-KW"/>
</dbReference>
<evidence type="ECO:0000256" key="4">
    <source>
        <dbReference type="ARBA" id="ARBA00022692"/>
    </source>
</evidence>
<keyword evidence="11" id="KW-1185">Reference proteome</keyword>
<evidence type="ECO:0000313" key="10">
    <source>
        <dbReference type="EMBL" id="AFV77224.1"/>
    </source>
</evidence>
<dbReference type="OrthoDB" id="9807115at2"/>
<feature type="transmembrane region" description="Helical" evidence="9">
    <location>
        <begin position="228"/>
        <end position="252"/>
    </location>
</feature>
<feature type="transmembrane region" description="Helical" evidence="9">
    <location>
        <begin position="100"/>
        <end position="121"/>
    </location>
</feature>
<dbReference type="KEGG" id="tos:Theos_2233"/>
<evidence type="ECO:0000313" key="11">
    <source>
        <dbReference type="Proteomes" id="UP000000211"/>
    </source>
</evidence>
<keyword evidence="3" id="KW-1003">Cell membrane</keyword>
<comment type="subcellular location">
    <subcellularLocation>
        <location evidence="1">Cell membrane</location>
        <topology evidence="1">Multi-pass membrane protein</topology>
    </subcellularLocation>
</comment>
<dbReference type="Pfam" id="PF02653">
    <property type="entry name" value="BPD_transp_2"/>
    <property type="match status" value="1"/>
</dbReference>
<keyword evidence="10" id="KW-0614">Plasmid</keyword>
<evidence type="ECO:0000256" key="8">
    <source>
        <dbReference type="ARBA" id="ARBA00037998"/>
    </source>
</evidence>
<dbReference type="CDD" id="cd06582">
    <property type="entry name" value="TM_PBP1_LivH_like"/>
    <property type="match status" value="1"/>
</dbReference>
<evidence type="ECO:0000256" key="1">
    <source>
        <dbReference type="ARBA" id="ARBA00004651"/>
    </source>
</evidence>
<gene>
    <name evidence="10" type="ORF">Theos_2233</name>
</gene>
<dbReference type="PANTHER" id="PTHR11795:SF445">
    <property type="entry name" value="AMINO ACID ABC TRANSPORTER PERMEASE PROTEIN"/>
    <property type="match status" value="1"/>
</dbReference>
<proteinExistence type="inferred from homology"/>
<keyword evidence="5" id="KW-0029">Amino-acid transport</keyword>
<feature type="transmembrane region" description="Helical" evidence="9">
    <location>
        <begin position="6"/>
        <end position="26"/>
    </location>
</feature>
<keyword evidence="2" id="KW-0813">Transport</keyword>
<comment type="similarity">
    <text evidence="8">Belongs to the binding-protein-dependent transport system permease family. LivHM subfamily.</text>
</comment>
<organism evidence="10 11">
    <name type="scientific">Thermus oshimai JL-2</name>
    <dbReference type="NCBI Taxonomy" id="751945"/>
    <lineage>
        <taxon>Bacteria</taxon>
        <taxon>Thermotogati</taxon>
        <taxon>Deinococcota</taxon>
        <taxon>Deinococci</taxon>
        <taxon>Thermales</taxon>
        <taxon>Thermaceae</taxon>
        <taxon>Thermus</taxon>
    </lineage>
</organism>
<keyword evidence="6 9" id="KW-1133">Transmembrane helix</keyword>
<dbReference type="AlphaFoldDB" id="K7R857"/>
<evidence type="ECO:0000256" key="7">
    <source>
        <dbReference type="ARBA" id="ARBA00023136"/>
    </source>
</evidence>
<sequence>MAFLETLISAGIFGGVYALLALGLTLQYGVARVLNLAYGEAVVLAGIATALLFARGLTPLWVLLLLPPLWMGLHFLLFRFLFLPVLGPRLALDPGREGRIILLSFGLSFLSQGLMAAYLGGQLFSYSYLHQGVALGPAQVSLNRVLAFLLALGLALGLHAFLQRSRLGTAIRALSREPAEAALVGVPVPRLAAGVFALGGGLAGAAGVLLSMFQPLAPTLGPELTLKALVVVVLGGLGGVPGALAGGVALGLTEGLVARFVNPGLSLAALYLLFLGAVLYLRGNREVARQ</sequence>
<feature type="transmembrane region" description="Helical" evidence="9">
    <location>
        <begin position="33"/>
        <end position="54"/>
    </location>
</feature>
<dbReference type="PATRIC" id="fig|751945.3.peg.2171"/>
<reference evidence="10 11" key="1">
    <citation type="journal article" date="2013" name="Genome Announc.">
        <title>Whole Genome Sequencing of Thermus oshimai JL-2 and Thermus thermophilus JL-18, Incomplete Denitrifiers from the United States Great Basin.</title>
        <authorList>
            <person name="Murugapiran S.K."/>
            <person name="Huntemann M."/>
            <person name="Wei C.L."/>
            <person name="Han J."/>
            <person name="Detter J.C."/>
            <person name="Han C.S."/>
            <person name="Erkkila T.H."/>
            <person name="Teshima H."/>
            <person name="Chen A."/>
            <person name="Kyrpides N."/>
            <person name="Mavrommatis K."/>
            <person name="Markowitz V."/>
            <person name="Szeto E."/>
            <person name="Ivanova N."/>
            <person name="Pagani I."/>
            <person name="Lam J."/>
            <person name="McDonald A.I."/>
            <person name="Dodsworth J.A."/>
            <person name="Pati A."/>
            <person name="Goodwin L."/>
            <person name="Peters L."/>
            <person name="Pitluck S."/>
            <person name="Woyke T."/>
            <person name="Hedlund B.P."/>
        </authorList>
    </citation>
    <scope>NUCLEOTIDE SEQUENCE</scope>
    <source>
        <strain evidence="10 11">JL-2</strain>
        <plasmid evidence="10">pTHEOS01</plasmid>
    </source>
</reference>
<dbReference type="EMBL" id="CP003250">
    <property type="protein sequence ID" value="AFV77224.1"/>
    <property type="molecule type" value="Genomic_DNA"/>
</dbReference>
<dbReference type="PANTHER" id="PTHR11795">
    <property type="entry name" value="BRANCHED-CHAIN AMINO ACID TRANSPORT SYSTEM PERMEASE PROTEIN LIVH"/>
    <property type="match status" value="1"/>
</dbReference>
<evidence type="ECO:0000256" key="2">
    <source>
        <dbReference type="ARBA" id="ARBA00022448"/>
    </source>
</evidence>
<feature type="transmembrane region" description="Helical" evidence="9">
    <location>
        <begin position="191"/>
        <end position="213"/>
    </location>
</feature>
<geneLocation type="plasmid" evidence="10 11">
    <name>pTHEOS01</name>
</geneLocation>
<feature type="transmembrane region" description="Helical" evidence="9">
    <location>
        <begin position="141"/>
        <end position="162"/>
    </location>
</feature>
<accession>K7R857</accession>
<protein>
    <submittedName>
        <fullName evidence="10">Branched-chain amino acid ABC-type transport system, permease component</fullName>
    </submittedName>
</protein>
<evidence type="ECO:0000256" key="5">
    <source>
        <dbReference type="ARBA" id="ARBA00022970"/>
    </source>
</evidence>
<evidence type="ECO:0000256" key="3">
    <source>
        <dbReference type="ARBA" id="ARBA00022475"/>
    </source>
</evidence>
<feature type="transmembrane region" description="Helical" evidence="9">
    <location>
        <begin position="264"/>
        <end position="281"/>
    </location>
</feature>
<feature type="transmembrane region" description="Helical" evidence="9">
    <location>
        <begin position="60"/>
        <end position="80"/>
    </location>
</feature>